<dbReference type="Gene3D" id="3.30.70.360">
    <property type="match status" value="1"/>
</dbReference>
<evidence type="ECO:0000313" key="4">
    <source>
        <dbReference type="Proteomes" id="UP000218690"/>
    </source>
</evidence>
<dbReference type="InterPro" id="IPR011650">
    <property type="entry name" value="Peptidase_M20_dimer"/>
</dbReference>
<evidence type="ECO:0000259" key="2">
    <source>
        <dbReference type="Pfam" id="PF07687"/>
    </source>
</evidence>
<dbReference type="FunFam" id="3.30.70.360:FF:000004">
    <property type="entry name" value="Peptidase M20 domain-containing protein 2"/>
    <property type="match status" value="1"/>
</dbReference>
<sequence>MCDSDNHARNNPSTAYLEATEQLIAQRVAAAQAANAGAQASLAEAYAGQDVLWKAASESADANRELAAHIVQDLHAHPETAFEEHRSMGMLADVVEQRGFPVRRGVYGVETAFEAEWRSPNFDASSHPTVAIMAEYDALPGIGHGCGHNVIAAAGVGGFLSAVEALCKNGGVEGRLLLQGTPAEEGHSGKEYMIRGGSLHSVDAAMMIHGFGYDIGSHAWVGRRSVNVRFRGVAAHASSQPFMGRNALDAASLAYQGIGLMRQQMPPSDRVHAIMGGGARPSVIPREASMHIYVRSLGNQTLMDLSQRVNEIVEGAALMAGVQVDVEWDEHPMTLPVRNNEALVERWTRTQTLRGRTALPAGTVPETLAASTDFGNVSHLVPGIHPMVKVSPSDVALHTEDFARWAATDAAVNAAVDSAAGLAQVAIDYLADTKMRAAANSEFAEQGAVAVADLLAESSAD</sequence>
<dbReference type="Pfam" id="PF07687">
    <property type="entry name" value="M20_dimer"/>
    <property type="match status" value="1"/>
</dbReference>
<comment type="similarity">
    <text evidence="1">Belongs to the peptidase M20A family.</text>
</comment>
<dbReference type="CDD" id="cd03887">
    <property type="entry name" value="M20_Acy1L2"/>
    <property type="match status" value="1"/>
</dbReference>
<protein>
    <recommendedName>
        <fullName evidence="1">Peptidase M20 domain-containing protein 2</fullName>
    </recommendedName>
</protein>
<dbReference type="AlphaFoldDB" id="A0A2A4AHU2"/>
<dbReference type="SUPFAM" id="SSF53187">
    <property type="entry name" value="Zn-dependent exopeptidases"/>
    <property type="match status" value="1"/>
</dbReference>
<dbReference type="Pfam" id="PF01546">
    <property type="entry name" value="Peptidase_M20"/>
    <property type="match status" value="1"/>
</dbReference>
<name>A0A2A4AHU2_9CORY</name>
<feature type="domain" description="Peptidase M20 dimerisation" evidence="2">
    <location>
        <begin position="222"/>
        <end position="315"/>
    </location>
</feature>
<dbReference type="Proteomes" id="UP000218690">
    <property type="component" value="Unassembled WGS sequence"/>
</dbReference>
<organism evidence="3 4">
    <name type="scientific">Corynebacterium accolens</name>
    <dbReference type="NCBI Taxonomy" id="38284"/>
    <lineage>
        <taxon>Bacteria</taxon>
        <taxon>Bacillati</taxon>
        <taxon>Actinomycetota</taxon>
        <taxon>Actinomycetes</taxon>
        <taxon>Mycobacteriales</taxon>
        <taxon>Corynebacteriaceae</taxon>
        <taxon>Corynebacterium</taxon>
    </lineage>
</organism>
<dbReference type="PANTHER" id="PTHR30575:SF0">
    <property type="entry name" value="XAA-ARG DIPEPTIDASE"/>
    <property type="match status" value="1"/>
</dbReference>
<dbReference type="InterPro" id="IPR017144">
    <property type="entry name" value="Xaa-Arg_dipeptidase"/>
</dbReference>
<evidence type="ECO:0000256" key="1">
    <source>
        <dbReference type="PIRNR" id="PIRNR037226"/>
    </source>
</evidence>
<dbReference type="GO" id="GO:0005737">
    <property type="term" value="C:cytoplasm"/>
    <property type="evidence" value="ECO:0007669"/>
    <property type="project" value="TreeGrafter"/>
</dbReference>
<dbReference type="GO" id="GO:0016805">
    <property type="term" value="F:dipeptidase activity"/>
    <property type="evidence" value="ECO:0007669"/>
    <property type="project" value="InterPro"/>
</dbReference>
<proteinExistence type="inferred from homology"/>
<dbReference type="SUPFAM" id="SSF55031">
    <property type="entry name" value="Bacterial exopeptidase dimerisation domain"/>
    <property type="match status" value="1"/>
</dbReference>
<evidence type="ECO:0000313" key="3">
    <source>
        <dbReference type="EMBL" id="PCC83325.1"/>
    </source>
</evidence>
<dbReference type="PANTHER" id="PTHR30575">
    <property type="entry name" value="PEPTIDASE M20"/>
    <property type="match status" value="1"/>
</dbReference>
<dbReference type="InterPro" id="IPR052030">
    <property type="entry name" value="Peptidase_M20/M20A_hydrolases"/>
</dbReference>
<reference evidence="3 4" key="1">
    <citation type="submission" date="2017-09" db="EMBL/GenBank/DDBJ databases">
        <title>Draft Genome Sequence of Corynebacterium accolens AH4003.</title>
        <authorList>
            <person name="Chen Y."/>
            <person name="Oosthuysen W.F."/>
            <person name="Kelley S."/>
            <person name="Horswill A."/>
        </authorList>
    </citation>
    <scope>NUCLEOTIDE SEQUENCE [LARGE SCALE GENOMIC DNA]</scope>
    <source>
        <strain evidence="3 4">AH4003</strain>
    </source>
</reference>
<gene>
    <name evidence="3" type="ORF">COM45_02885</name>
</gene>
<dbReference type="InterPro" id="IPR017439">
    <property type="entry name" value="Amidohydrolase"/>
</dbReference>
<dbReference type="InterPro" id="IPR036264">
    <property type="entry name" value="Bact_exopeptidase_dim_dom"/>
</dbReference>
<dbReference type="NCBIfam" id="TIGR01891">
    <property type="entry name" value="amidohydrolases"/>
    <property type="match status" value="1"/>
</dbReference>
<dbReference type="GO" id="GO:0071713">
    <property type="term" value="F:para-aminobenzoyl-glutamate hydrolase activity"/>
    <property type="evidence" value="ECO:0007669"/>
    <property type="project" value="TreeGrafter"/>
</dbReference>
<dbReference type="GO" id="GO:0046657">
    <property type="term" value="P:folic acid catabolic process"/>
    <property type="evidence" value="ECO:0007669"/>
    <property type="project" value="TreeGrafter"/>
</dbReference>
<accession>A0A2A4AHU2</accession>
<dbReference type="Gene3D" id="3.40.630.10">
    <property type="entry name" value="Zn peptidases"/>
    <property type="match status" value="1"/>
</dbReference>
<comment type="caution">
    <text evidence="3">The sequence shown here is derived from an EMBL/GenBank/DDBJ whole genome shotgun (WGS) entry which is preliminary data.</text>
</comment>
<dbReference type="EMBL" id="NWBP01000011">
    <property type="protein sequence ID" value="PCC83325.1"/>
    <property type="molecule type" value="Genomic_DNA"/>
</dbReference>
<dbReference type="InterPro" id="IPR002933">
    <property type="entry name" value="Peptidase_M20"/>
</dbReference>
<dbReference type="PIRSF" id="PIRSF037226">
    <property type="entry name" value="Amidohydrolase_ACY1L2_prd"/>
    <property type="match status" value="1"/>
</dbReference>